<dbReference type="InterPro" id="IPR036895">
    <property type="entry name" value="Uracil-DNA_glycosylase-like_sf"/>
</dbReference>
<sequence>MLDDHFFATKRNTFYTCFNASFLVPNSNFTNKDDDITFNNHNIGFNNIVPRPTTSAKRCQRQRSCFLWTCFHNKRRHHMAP</sequence>
<keyword evidence="2" id="KW-1185">Reference proteome</keyword>
<name>A0A1X2GG64_9FUNG</name>
<comment type="caution">
    <text evidence="1">The sequence shown here is derived from an EMBL/GenBank/DDBJ whole genome shotgun (WGS) entry which is preliminary data.</text>
</comment>
<organism evidence="1 2">
    <name type="scientific">Hesseltinella vesiculosa</name>
    <dbReference type="NCBI Taxonomy" id="101127"/>
    <lineage>
        <taxon>Eukaryota</taxon>
        <taxon>Fungi</taxon>
        <taxon>Fungi incertae sedis</taxon>
        <taxon>Mucoromycota</taxon>
        <taxon>Mucoromycotina</taxon>
        <taxon>Mucoromycetes</taxon>
        <taxon>Mucorales</taxon>
        <taxon>Cunninghamellaceae</taxon>
        <taxon>Hesseltinella</taxon>
    </lineage>
</organism>
<gene>
    <name evidence="1" type="ORF">DM01DRAFT_200305</name>
</gene>
<dbReference type="EMBL" id="MCGT01000017">
    <property type="protein sequence ID" value="ORX52866.1"/>
    <property type="molecule type" value="Genomic_DNA"/>
</dbReference>
<accession>A0A1X2GG64</accession>
<reference evidence="1 2" key="1">
    <citation type="submission" date="2016-07" db="EMBL/GenBank/DDBJ databases">
        <title>Pervasive Adenine N6-methylation of Active Genes in Fungi.</title>
        <authorList>
            <consortium name="DOE Joint Genome Institute"/>
            <person name="Mondo S.J."/>
            <person name="Dannebaum R.O."/>
            <person name="Kuo R.C."/>
            <person name="Labutti K."/>
            <person name="Haridas S."/>
            <person name="Kuo A."/>
            <person name="Salamov A."/>
            <person name="Ahrendt S.R."/>
            <person name="Lipzen A."/>
            <person name="Sullivan W."/>
            <person name="Andreopoulos W.B."/>
            <person name="Clum A."/>
            <person name="Lindquist E."/>
            <person name="Daum C."/>
            <person name="Ramamoorthy G.K."/>
            <person name="Gryganskyi A."/>
            <person name="Culley D."/>
            <person name="Magnuson J.K."/>
            <person name="James T.Y."/>
            <person name="O'Malley M.A."/>
            <person name="Stajich J.E."/>
            <person name="Spatafora J.W."/>
            <person name="Visel A."/>
            <person name="Grigoriev I.V."/>
        </authorList>
    </citation>
    <scope>NUCLEOTIDE SEQUENCE [LARGE SCALE GENOMIC DNA]</scope>
    <source>
        <strain evidence="1 2">NRRL 3301</strain>
    </source>
</reference>
<protein>
    <submittedName>
        <fullName evidence="1">Uncharacterized protein</fullName>
    </submittedName>
</protein>
<evidence type="ECO:0000313" key="1">
    <source>
        <dbReference type="EMBL" id="ORX52866.1"/>
    </source>
</evidence>
<evidence type="ECO:0000313" key="2">
    <source>
        <dbReference type="Proteomes" id="UP000242146"/>
    </source>
</evidence>
<dbReference type="AlphaFoldDB" id="A0A1X2GG64"/>
<proteinExistence type="predicted"/>
<dbReference type="Proteomes" id="UP000242146">
    <property type="component" value="Unassembled WGS sequence"/>
</dbReference>
<dbReference type="Gene3D" id="3.40.470.10">
    <property type="entry name" value="Uracil-DNA glycosylase-like domain"/>
    <property type="match status" value="1"/>
</dbReference>
<dbReference type="OrthoDB" id="565731at2759"/>